<dbReference type="RefSeq" id="WP_273854908.1">
    <property type="nucleotide sequence ID" value="NZ_JAQRNC010000001.1"/>
</dbReference>
<dbReference type="SUPFAM" id="SSF51735">
    <property type="entry name" value="NAD(P)-binding Rossmann-fold domains"/>
    <property type="match status" value="1"/>
</dbReference>
<comment type="caution">
    <text evidence="2">The sequence shown here is derived from an EMBL/GenBank/DDBJ whole genome shotgun (WGS) entry which is preliminary data.</text>
</comment>
<accession>A0ABV1P979</accession>
<dbReference type="InterPro" id="IPR050177">
    <property type="entry name" value="Lipid_A_modif_metabolic_enz"/>
</dbReference>
<dbReference type="PANTHER" id="PTHR43245:SF13">
    <property type="entry name" value="UDP-D-APIOSE_UDP-D-XYLOSE SYNTHASE 2"/>
    <property type="match status" value="1"/>
</dbReference>
<dbReference type="Gene3D" id="3.40.50.720">
    <property type="entry name" value="NAD(P)-binding Rossmann-like Domain"/>
    <property type="match status" value="1"/>
</dbReference>
<organism evidence="2 3">
    <name type="scientific">Pectobacterium polonicum</name>
    <dbReference type="NCBI Taxonomy" id="2485124"/>
    <lineage>
        <taxon>Bacteria</taxon>
        <taxon>Pseudomonadati</taxon>
        <taxon>Pseudomonadota</taxon>
        <taxon>Gammaproteobacteria</taxon>
        <taxon>Enterobacterales</taxon>
        <taxon>Pectobacteriaceae</taxon>
        <taxon>Pectobacterium</taxon>
    </lineage>
</organism>
<feature type="domain" description="NAD-dependent epimerase/dehydratase" evidence="1">
    <location>
        <begin position="4"/>
        <end position="210"/>
    </location>
</feature>
<dbReference type="InterPro" id="IPR036291">
    <property type="entry name" value="NAD(P)-bd_dom_sf"/>
</dbReference>
<gene>
    <name evidence="2" type="ORF">ABRQ07_08705</name>
</gene>
<reference evidence="2 3" key="1">
    <citation type="submission" date="2024-06" db="EMBL/GenBank/DDBJ databases">
        <title>Pangenomics to understand the prophage dynamics in the radiating lineages of P. brasiliense.</title>
        <authorList>
            <person name="Pardeshi L.A."/>
            <person name="Van Duivenbode I."/>
            <person name="Jonkheer E.M."/>
            <person name="Pel M.J.C."/>
            <person name="Kupczok A."/>
            <person name="De Ridder D."/>
            <person name="Smit S."/>
            <person name="Van Der Lee T.J."/>
        </authorList>
    </citation>
    <scope>NUCLEOTIDE SEQUENCE [LARGE SCALE GENOMIC DNA]</scope>
    <source>
        <strain evidence="2 3">PD 8607</strain>
    </source>
</reference>
<keyword evidence="3" id="KW-1185">Reference proteome</keyword>
<proteinExistence type="predicted"/>
<sequence length="274" mass="30350">MKRILITGATGFVGKHILNALEKEEVSVRVISRSGEDRLLSTYSNVDEIIITRDLFNESETWWCEVAKGIDIVIHAAWYVEPGKYLSAMENIDCLKGTLVMARGCAQAGIKRFIGIGTCFEYDASFCMLSANTPLKPNTLYSDSKAAVFFALSNLLPIFNVEFAWCRLFYLFGEGENEHRFVPYLRKQLSKGERAELSSGNQIRDFLDVAIAASKIINTALGSKTGAVNICSGIPITVKQFAEKIADEYNGRKLLNFGARPDNLMDPPCIVGVP</sequence>
<dbReference type="EMBL" id="JBEHEF010000005">
    <property type="protein sequence ID" value="MEQ9937692.1"/>
    <property type="molecule type" value="Genomic_DNA"/>
</dbReference>
<dbReference type="PANTHER" id="PTHR43245">
    <property type="entry name" value="BIFUNCTIONAL POLYMYXIN RESISTANCE PROTEIN ARNA"/>
    <property type="match status" value="1"/>
</dbReference>
<name>A0ABV1P979_9GAMM</name>
<dbReference type="Proteomes" id="UP001463408">
    <property type="component" value="Unassembled WGS sequence"/>
</dbReference>
<protein>
    <submittedName>
        <fullName evidence="2">NAD(P)-dependent oxidoreductase</fullName>
    </submittedName>
</protein>
<dbReference type="InterPro" id="IPR001509">
    <property type="entry name" value="Epimerase_deHydtase"/>
</dbReference>
<dbReference type="Pfam" id="PF01370">
    <property type="entry name" value="Epimerase"/>
    <property type="match status" value="1"/>
</dbReference>
<evidence type="ECO:0000259" key="1">
    <source>
        <dbReference type="Pfam" id="PF01370"/>
    </source>
</evidence>
<evidence type="ECO:0000313" key="3">
    <source>
        <dbReference type="Proteomes" id="UP001463408"/>
    </source>
</evidence>
<evidence type="ECO:0000313" key="2">
    <source>
        <dbReference type="EMBL" id="MEQ9937692.1"/>
    </source>
</evidence>
<dbReference type="CDD" id="cd08946">
    <property type="entry name" value="SDR_e"/>
    <property type="match status" value="1"/>
</dbReference>